<dbReference type="Proteomes" id="UP000236721">
    <property type="component" value="Unassembled WGS sequence"/>
</dbReference>
<proteinExistence type="predicted"/>
<evidence type="ECO:0000256" key="2">
    <source>
        <dbReference type="ARBA" id="ARBA00022679"/>
    </source>
</evidence>
<gene>
    <name evidence="5" type="ORF">SAMN04488244_109109</name>
</gene>
<accession>A0A1H5YI96</accession>
<dbReference type="GO" id="GO:0008757">
    <property type="term" value="F:S-adenosylmethionine-dependent methyltransferase activity"/>
    <property type="evidence" value="ECO:0007669"/>
    <property type="project" value="InterPro"/>
</dbReference>
<keyword evidence="6" id="KW-1185">Reference proteome</keyword>
<evidence type="ECO:0000256" key="3">
    <source>
        <dbReference type="ARBA" id="ARBA00022691"/>
    </source>
</evidence>
<name>A0A1H5YI96_9VIBR</name>
<sequence length="231" mass="26218">MGEMYTTHAEKYADVIENNAYNGLYERPSTLALVGNVSNKTLLDLGCGPGVYAEYFVRSGAKVTAVDLSEQMVELTKKRLGDTVTCYAQDLLLGLPKEKTASFDCVVCPLMIHYIEDLVPFFKEIRRVLKKGGMFIFSTHHPLIDFEDDGFSNYYQVERITEDWDTVGQPVEVSFFRRSFTNLFDSLHEGGFVLNKFSEGSPSPEMKTTAPDVYEKLSRRPNFIFVRAEAR</sequence>
<organism evidence="5 6">
    <name type="scientific">Vibrio hangzhouensis</name>
    <dbReference type="NCBI Taxonomy" id="462991"/>
    <lineage>
        <taxon>Bacteria</taxon>
        <taxon>Pseudomonadati</taxon>
        <taxon>Pseudomonadota</taxon>
        <taxon>Gammaproteobacteria</taxon>
        <taxon>Vibrionales</taxon>
        <taxon>Vibrionaceae</taxon>
        <taxon>Vibrio</taxon>
    </lineage>
</organism>
<dbReference type="PANTHER" id="PTHR43464:SF19">
    <property type="entry name" value="UBIQUINONE BIOSYNTHESIS O-METHYLTRANSFERASE, MITOCHONDRIAL"/>
    <property type="match status" value="1"/>
</dbReference>
<dbReference type="RefSeq" id="WP_103880404.1">
    <property type="nucleotide sequence ID" value="NZ_FNVG01000009.1"/>
</dbReference>
<keyword evidence="1 5" id="KW-0489">Methyltransferase</keyword>
<dbReference type="CDD" id="cd02440">
    <property type="entry name" value="AdoMet_MTases"/>
    <property type="match status" value="1"/>
</dbReference>
<keyword evidence="3" id="KW-0949">S-adenosyl-L-methionine</keyword>
<protein>
    <submittedName>
        <fullName evidence="5">Methyltransferase domain-containing protein</fullName>
    </submittedName>
</protein>
<evidence type="ECO:0000259" key="4">
    <source>
        <dbReference type="Pfam" id="PF08241"/>
    </source>
</evidence>
<dbReference type="InterPro" id="IPR013216">
    <property type="entry name" value="Methyltransf_11"/>
</dbReference>
<feature type="domain" description="Methyltransferase type 11" evidence="4">
    <location>
        <begin position="43"/>
        <end position="137"/>
    </location>
</feature>
<dbReference type="AlphaFoldDB" id="A0A1H5YI96"/>
<dbReference type="Gene3D" id="3.40.50.150">
    <property type="entry name" value="Vaccinia Virus protein VP39"/>
    <property type="match status" value="1"/>
</dbReference>
<dbReference type="EMBL" id="FNVG01000009">
    <property type="protein sequence ID" value="SEG23831.1"/>
    <property type="molecule type" value="Genomic_DNA"/>
</dbReference>
<dbReference type="Pfam" id="PF08241">
    <property type="entry name" value="Methyltransf_11"/>
    <property type="match status" value="1"/>
</dbReference>
<dbReference type="GO" id="GO:0032259">
    <property type="term" value="P:methylation"/>
    <property type="evidence" value="ECO:0007669"/>
    <property type="project" value="UniProtKB-KW"/>
</dbReference>
<evidence type="ECO:0000313" key="6">
    <source>
        <dbReference type="Proteomes" id="UP000236721"/>
    </source>
</evidence>
<evidence type="ECO:0000313" key="5">
    <source>
        <dbReference type="EMBL" id="SEG23831.1"/>
    </source>
</evidence>
<dbReference type="InterPro" id="IPR029063">
    <property type="entry name" value="SAM-dependent_MTases_sf"/>
</dbReference>
<reference evidence="6" key="1">
    <citation type="submission" date="2016-10" db="EMBL/GenBank/DDBJ databases">
        <authorList>
            <person name="Varghese N."/>
            <person name="Submissions S."/>
        </authorList>
    </citation>
    <scope>NUCLEOTIDE SEQUENCE [LARGE SCALE GENOMIC DNA]</scope>
    <source>
        <strain evidence="6">CGMCC 1.7062</strain>
    </source>
</reference>
<dbReference type="OrthoDB" id="9791837at2"/>
<keyword evidence="2 5" id="KW-0808">Transferase</keyword>
<dbReference type="PANTHER" id="PTHR43464">
    <property type="entry name" value="METHYLTRANSFERASE"/>
    <property type="match status" value="1"/>
</dbReference>
<dbReference type="SUPFAM" id="SSF53335">
    <property type="entry name" value="S-adenosyl-L-methionine-dependent methyltransferases"/>
    <property type="match status" value="1"/>
</dbReference>
<evidence type="ECO:0000256" key="1">
    <source>
        <dbReference type="ARBA" id="ARBA00022603"/>
    </source>
</evidence>